<dbReference type="STRING" id="1432307.W9CKB4"/>
<dbReference type="SUPFAM" id="SSF48371">
    <property type="entry name" value="ARM repeat"/>
    <property type="match status" value="1"/>
</dbReference>
<dbReference type="Proteomes" id="UP000019487">
    <property type="component" value="Unassembled WGS sequence"/>
</dbReference>
<reference evidence="5 6" key="1">
    <citation type="journal article" date="2014" name="Genome Announc.">
        <title>Draft genome sequence of Sclerotinia borealis, a psychrophilic plant pathogenic fungus.</title>
        <authorList>
            <person name="Mardanov A.V."/>
            <person name="Beletsky A.V."/>
            <person name="Kadnikov V.V."/>
            <person name="Ignatov A.N."/>
            <person name="Ravin N.V."/>
        </authorList>
    </citation>
    <scope>NUCLEOTIDE SEQUENCE [LARGE SCALE GENOMIC DNA]</scope>
    <source>
        <strain evidence="6">F-4157</strain>
    </source>
</reference>
<comment type="subcellular location">
    <subcellularLocation>
        <location evidence="1">Nucleus</location>
    </subcellularLocation>
</comment>
<gene>
    <name evidence="5" type="ORF">SBOR_4648</name>
</gene>
<protein>
    <submittedName>
        <fullName evidence="5">Ribosome assembly protein Noc2</fullName>
    </submittedName>
</protein>
<dbReference type="GO" id="GO:0005654">
    <property type="term" value="C:nucleoplasm"/>
    <property type="evidence" value="ECO:0007669"/>
    <property type="project" value="TreeGrafter"/>
</dbReference>
<dbReference type="InterPro" id="IPR005343">
    <property type="entry name" value="Noc2"/>
</dbReference>
<dbReference type="PANTHER" id="PTHR12687:SF4">
    <property type="entry name" value="NUCLEOLAR COMPLEX PROTEIN 2 HOMOLOG"/>
    <property type="match status" value="1"/>
</dbReference>
<evidence type="ECO:0000256" key="3">
    <source>
        <dbReference type="ARBA" id="ARBA00023242"/>
    </source>
</evidence>
<feature type="compositionally biased region" description="Acidic residues" evidence="4">
    <location>
        <begin position="763"/>
        <end position="785"/>
    </location>
</feature>
<dbReference type="GO" id="GO:0030691">
    <property type="term" value="C:Noc2p-Noc3p complex"/>
    <property type="evidence" value="ECO:0007669"/>
    <property type="project" value="TreeGrafter"/>
</dbReference>
<dbReference type="OrthoDB" id="10266662at2759"/>
<keyword evidence="6" id="KW-1185">Reference proteome</keyword>
<dbReference type="AlphaFoldDB" id="W9CKB4"/>
<sequence length="785" mass="88740">MAKSSKKSTRKFEKNHLKDTLEKRKDGAKFKQRQQMKTKRAARNAKDAEFLGGKEDGEEGSAKPAVKEDAFGKMSVDDFFQGGFAVPEKLEKKSKAKKGAENLGKRKRTEPEEEEEEEEEEDDESSDDSDGEAPVMSDSENGDDDEEGLTGMSKSAMDALAEKDPDFYKYLKENDPEALNFDDDGDFAGVDELSGDEEEQPKKKKQKKSKKAKKAKTEEVVEEEKEEEDEEEEAEEEDASEVTKAMVKKWNKAMTEQKSLRAMRQVVLAFRAAAYVNEDDGKEYKYSISNPDVYHELLLTALKQVPEVLNHHLPVKESAAGKVRVSTDSKKFKTLSPLLRSHITSVQHLLASLSDASTLKLTLSSVIPLLPYLLSFKKVLKNVVKTVVDIWSDASSTEATRITAFLVIRRLAIIGDAGLREAVMKTVYQGLLKGSRNTTIHTIQGINLMKNSAAELWGIDQDVGYTTGFTFIRQLAIHLRSSITNNQKESYKQVYNWQYVHSLDFWSTVLAEHCNSLKEAETGKQSQLRPLIYPTVQVTLGAMRLIPTSTYFPLRFHLIRSLLRLSRATGTYIPLASVLLEVLNSAEMKKPPKPSTQKYLDFTSNYKAQKSYLRTRIYQDGVGEQVAELLAEFFVLWSTSIALPELTLPVVVMLKRWLKDASNKSTGNKNNKVTSMFVLLVQKLEANSKWIEEKRAKVEFAPNDRAGVDGFLKGFEWEKTPLGAFVVGQRKQREEKAKMLEEGRRAEDRKRKLEREQEKEMGGEEDSEDASDEDEDSEAGFEDEE</sequence>
<feature type="compositionally biased region" description="Basic residues" evidence="4">
    <location>
        <begin position="30"/>
        <end position="43"/>
    </location>
</feature>
<accession>W9CKB4</accession>
<comment type="caution">
    <text evidence="5">The sequence shown here is derived from an EMBL/GenBank/DDBJ whole genome shotgun (WGS) entry which is preliminary data.</text>
</comment>
<evidence type="ECO:0000256" key="4">
    <source>
        <dbReference type="SAM" id="MobiDB-lite"/>
    </source>
</evidence>
<feature type="compositionally biased region" description="Basic and acidic residues" evidence="4">
    <location>
        <begin position="732"/>
        <end position="762"/>
    </location>
</feature>
<evidence type="ECO:0000313" key="6">
    <source>
        <dbReference type="Proteomes" id="UP000019487"/>
    </source>
</evidence>
<dbReference type="InterPro" id="IPR016024">
    <property type="entry name" value="ARM-type_fold"/>
</dbReference>
<feature type="compositionally biased region" description="Basic residues" evidence="4">
    <location>
        <begin position="202"/>
        <end position="214"/>
    </location>
</feature>
<feature type="compositionally biased region" description="Basic and acidic residues" evidence="4">
    <location>
        <begin position="44"/>
        <end position="55"/>
    </location>
</feature>
<dbReference type="Pfam" id="PF03715">
    <property type="entry name" value="Noc2"/>
    <property type="match status" value="1"/>
</dbReference>
<comment type="similarity">
    <text evidence="2">Belongs to the NOC2 family.</text>
</comment>
<dbReference type="GO" id="GO:0042273">
    <property type="term" value="P:ribosomal large subunit biogenesis"/>
    <property type="evidence" value="ECO:0007669"/>
    <property type="project" value="TreeGrafter"/>
</dbReference>
<feature type="region of interest" description="Disordered" evidence="4">
    <location>
        <begin position="86"/>
        <end position="243"/>
    </location>
</feature>
<evidence type="ECO:0000256" key="1">
    <source>
        <dbReference type="ARBA" id="ARBA00004123"/>
    </source>
</evidence>
<organism evidence="5 6">
    <name type="scientific">Sclerotinia borealis (strain F-4128)</name>
    <dbReference type="NCBI Taxonomy" id="1432307"/>
    <lineage>
        <taxon>Eukaryota</taxon>
        <taxon>Fungi</taxon>
        <taxon>Dikarya</taxon>
        <taxon>Ascomycota</taxon>
        <taxon>Pezizomycotina</taxon>
        <taxon>Leotiomycetes</taxon>
        <taxon>Helotiales</taxon>
        <taxon>Sclerotiniaceae</taxon>
        <taxon>Sclerotinia</taxon>
    </lineage>
</organism>
<dbReference type="GO" id="GO:0005730">
    <property type="term" value="C:nucleolus"/>
    <property type="evidence" value="ECO:0007669"/>
    <property type="project" value="TreeGrafter"/>
</dbReference>
<dbReference type="HOGENOM" id="CLU_011272_0_0_1"/>
<keyword evidence="3" id="KW-0539">Nucleus</keyword>
<name>W9CKB4_SCLBF</name>
<feature type="region of interest" description="Disordered" evidence="4">
    <location>
        <begin position="732"/>
        <end position="785"/>
    </location>
</feature>
<dbReference type="EMBL" id="AYSA01000215">
    <property type="protein sequence ID" value="ESZ94965.1"/>
    <property type="molecule type" value="Genomic_DNA"/>
</dbReference>
<feature type="compositionally biased region" description="Basic and acidic residues" evidence="4">
    <location>
        <begin position="160"/>
        <end position="175"/>
    </location>
</feature>
<dbReference type="GO" id="GO:0030690">
    <property type="term" value="C:Noc1p-Noc2p complex"/>
    <property type="evidence" value="ECO:0007669"/>
    <property type="project" value="TreeGrafter"/>
</dbReference>
<feature type="region of interest" description="Disordered" evidence="4">
    <location>
        <begin position="1"/>
        <end position="66"/>
    </location>
</feature>
<evidence type="ECO:0000256" key="2">
    <source>
        <dbReference type="ARBA" id="ARBA00005907"/>
    </source>
</evidence>
<feature type="compositionally biased region" description="Acidic residues" evidence="4">
    <location>
        <begin position="111"/>
        <end position="131"/>
    </location>
</feature>
<feature type="compositionally biased region" description="Basic and acidic residues" evidence="4">
    <location>
        <begin position="10"/>
        <end position="29"/>
    </location>
</feature>
<evidence type="ECO:0000313" key="5">
    <source>
        <dbReference type="EMBL" id="ESZ94965.1"/>
    </source>
</evidence>
<proteinExistence type="inferred from homology"/>
<feature type="compositionally biased region" description="Acidic residues" evidence="4">
    <location>
        <begin position="220"/>
        <end position="240"/>
    </location>
</feature>
<dbReference type="PANTHER" id="PTHR12687">
    <property type="entry name" value="NUCLEOLAR COMPLEX 2 AND RAD4-RELATED"/>
    <property type="match status" value="1"/>
</dbReference>
<feature type="compositionally biased region" description="Basic and acidic residues" evidence="4">
    <location>
        <begin position="88"/>
        <end position="104"/>
    </location>
</feature>